<sequence>MKDTELTRRTYLKGAAGAGAAGLTGIAGCMGMGGGGNNELEVLHGWTGGDGAAAAEALVTAFEEEYPDMPTNFSPIGGGGNENLDTVVANRLNSGDPPSSFAGWPGKNLAKYDGALGNVTDVWENGMLDAHIPEAAELCKYNGEYRAMPIGSHRLNCLFYNVEVVEAAGVNPDDLDSADALLSALQTVDEQTDAVPMAQAMQSAWTTLQLFGVVLLSTGGYDAYMSFVNGEGGRDAVKTAFETTKEILENYINDDASSTDLTAANQKIINGDAAFIHQGNWAAGAYRGAENFNYDEHWGHKTFPGTEELYTFHIDSFIMPGDNPSPENTKTFLEFAGSETAQVAFNQHKGSIPTRTGVDTSEFGPYLKETIEDFENATELPPTLAHGLAVESQTMTDLENVITNQFTGPYNVQQATDGFMNAVQN</sequence>
<dbReference type="PROSITE" id="PS51318">
    <property type="entry name" value="TAT"/>
    <property type="match status" value="1"/>
</dbReference>
<dbReference type="RefSeq" id="WP_179168470.1">
    <property type="nucleotide sequence ID" value="NZ_CP058529.1"/>
</dbReference>
<dbReference type="KEGG" id="halg:HUG10_04770"/>
<dbReference type="InterPro" id="IPR006059">
    <property type="entry name" value="SBP"/>
</dbReference>
<name>A0A7D5KKT1_9EURY</name>
<dbReference type="EMBL" id="CP058529">
    <property type="protein sequence ID" value="QLG26895.1"/>
    <property type="molecule type" value="Genomic_DNA"/>
</dbReference>
<dbReference type="AlphaFoldDB" id="A0A7D5KKT1"/>
<dbReference type="InterPro" id="IPR006311">
    <property type="entry name" value="TAT_signal"/>
</dbReference>
<organism evidence="1 2">
    <name type="scientific">Halorarum halophilum</name>
    <dbReference type="NCBI Taxonomy" id="2743090"/>
    <lineage>
        <taxon>Archaea</taxon>
        <taxon>Methanobacteriati</taxon>
        <taxon>Methanobacteriota</taxon>
        <taxon>Stenosarchaea group</taxon>
        <taxon>Halobacteria</taxon>
        <taxon>Halobacteriales</taxon>
        <taxon>Haloferacaceae</taxon>
        <taxon>Halorarum</taxon>
    </lineage>
</organism>
<dbReference type="InterPro" id="IPR050490">
    <property type="entry name" value="Bact_solute-bd_prot1"/>
</dbReference>
<protein>
    <submittedName>
        <fullName evidence="1">Carbohydrate ABC transporter substrate-binding protein</fullName>
    </submittedName>
</protein>
<gene>
    <name evidence="1" type="ORF">HUG10_04770</name>
</gene>
<dbReference type="GeneID" id="56028121"/>
<accession>A0A7D5KKT1</accession>
<dbReference type="PROSITE" id="PS51257">
    <property type="entry name" value="PROKAR_LIPOPROTEIN"/>
    <property type="match status" value="1"/>
</dbReference>
<evidence type="ECO:0000313" key="2">
    <source>
        <dbReference type="Proteomes" id="UP000509750"/>
    </source>
</evidence>
<dbReference type="Pfam" id="PF13416">
    <property type="entry name" value="SBP_bac_8"/>
    <property type="match status" value="1"/>
</dbReference>
<dbReference type="PANTHER" id="PTHR43649">
    <property type="entry name" value="ARABINOSE-BINDING PROTEIN-RELATED"/>
    <property type="match status" value="1"/>
</dbReference>
<keyword evidence="2" id="KW-1185">Reference proteome</keyword>
<proteinExistence type="predicted"/>
<dbReference type="OrthoDB" id="18176at2157"/>
<dbReference type="Proteomes" id="UP000509750">
    <property type="component" value="Chromosome"/>
</dbReference>
<reference evidence="1 2" key="1">
    <citation type="submission" date="2020-07" db="EMBL/GenBank/DDBJ databases">
        <title>Gai3-2, isolated from salt lake.</title>
        <authorList>
            <person name="Cui H."/>
            <person name="Shi X."/>
        </authorList>
    </citation>
    <scope>NUCLEOTIDE SEQUENCE [LARGE SCALE GENOMIC DNA]</scope>
    <source>
        <strain evidence="1 2">Gai3-2</strain>
    </source>
</reference>
<dbReference type="SUPFAM" id="SSF53850">
    <property type="entry name" value="Periplasmic binding protein-like II"/>
    <property type="match status" value="1"/>
</dbReference>
<evidence type="ECO:0000313" key="1">
    <source>
        <dbReference type="EMBL" id="QLG26895.1"/>
    </source>
</evidence>
<dbReference type="Gene3D" id="3.40.190.10">
    <property type="entry name" value="Periplasmic binding protein-like II"/>
    <property type="match status" value="2"/>
</dbReference>